<evidence type="ECO:0000259" key="1">
    <source>
        <dbReference type="Pfam" id="PF01425"/>
    </source>
</evidence>
<dbReference type="EMBL" id="FAOP01000006">
    <property type="protein sequence ID" value="CUU06708.1"/>
    <property type="molecule type" value="Genomic_DNA"/>
</dbReference>
<protein>
    <submittedName>
        <fullName evidence="2">Aspartyl-tRNA(Asn)/glutamyl-tRNA(Gln) amidotransferase subunit A</fullName>
    </submittedName>
</protein>
<evidence type="ECO:0000313" key="3">
    <source>
        <dbReference type="Proteomes" id="UP000182011"/>
    </source>
</evidence>
<dbReference type="Pfam" id="PF01425">
    <property type="entry name" value="Amidase"/>
    <property type="match status" value="1"/>
</dbReference>
<dbReference type="GO" id="GO:0016740">
    <property type="term" value="F:transferase activity"/>
    <property type="evidence" value="ECO:0007669"/>
    <property type="project" value="UniProtKB-KW"/>
</dbReference>
<organism evidence="2 3">
    <name type="scientific">Candidatus Kryptonium thompsonii</name>
    <dbReference type="NCBI Taxonomy" id="1633631"/>
    <lineage>
        <taxon>Bacteria</taxon>
        <taxon>Pseudomonadati</taxon>
        <taxon>Candidatus Kryptoniota</taxon>
        <taxon>Candidatus Kryptonium</taxon>
    </lineage>
</organism>
<dbReference type="InterPro" id="IPR036928">
    <property type="entry name" value="AS_sf"/>
</dbReference>
<accession>A0A0P1N0Z7</accession>
<dbReference type="PANTHER" id="PTHR11895">
    <property type="entry name" value="TRANSAMIDASE"/>
    <property type="match status" value="1"/>
</dbReference>
<evidence type="ECO:0000313" key="2">
    <source>
        <dbReference type="EMBL" id="CUU06708.1"/>
    </source>
</evidence>
<sequence>MTEKDIAFASIRQLSALIKAKKISPVELTKIYIERLKKYGEKLGAVVTITEKLALKQAKQAEKEIMSGKYRGLLHGIPFGAKDLLATRGIPTTWGAEPYKNQVFDYDATVIKKLYNAGAILVAKLAMVELAGGMGYDDADASFTGPGRNPWNLNFWSGGSSSGSGAAVSAGLVAFAIGSETSGSILTPSAFCGITGLRPTYGLVSRHGAMALSWTLDKLGPMCRTADDCGIVLSAIAGYDPNDETTLKIDFKYSTKLLPKRKLKIAVIKGTTDKAQPEVKKNFEESLKVISEFATLEYDVEFPDHPWGIVVGTIVDAEGGSAFYDLIISGKISELRNKRDKVGGYSMLQVSAVEYLNAMRLRKKMRKALEEFLSKYDAIVAPTRASVAYPIGVDFDKAYPGISGGPALIPAGNVAGVPAICLPNGFGQNNLPTSIQFMGKALSEKTLIQIANAYQDRTHWHLKRPPIDD</sequence>
<reference evidence="2 3" key="1">
    <citation type="submission" date="2015-11" db="EMBL/GenBank/DDBJ databases">
        <authorList>
            <person name="Zhang Y."/>
            <person name="Guo Z."/>
        </authorList>
    </citation>
    <scope>NUCLEOTIDE SEQUENCE [LARGE SCALE GENOMIC DNA]</scope>
    <source>
        <strain evidence="2">JGI-4</strain>
    </source>
</reference>
<gene>
    <name evidence="2" type="ORF">JGI4_01584</name>
</gene>
<dbReference type="Gene3D" id="3.90.1300.10">
    <property type="entry name" value="Amidase signature (AS) domain"/>
    <property type="match status" value="1"/>
</dbReference>
<dbReference type="PANTHER" id="PTHR11895:SF73">
    <property type="entry name" value="AMIDASE FAMILY PROTEIN"/>
    <property type="match status" value="1"/>
</dbReference>
<dbReference type="GO" id="GO:0050567">
    <property type="term" value="F:glutaminyl-tRNA synthase (glutamine-hydrolyzing) activity"/>
    <property type="evidence" value="ECO:0007669"/>
    <property type="project" value="TreeGrafter"/>
</dbReference>
<dbReference type="InterPro" id="IPR000120">
    <property type="entry name" value="Amidase"/>
</dbReference>
<dbReference type="SUPFAM" id="SSF75304">
    <property type="entry name" value="Amidase signature (AS) enzymes"/>
    <property type="match status" value="1"/>
</dbReference>
<dbReference type="Proteomes" id="UP000182011">
    <property type="component" value="Unassembled WGS sequence"/>
</dbReference>
<dbReference type="OrthoDB" id="9777859at2"/>
<accession>A0A0P1LWH9</accession>
<dbReference type="InterPro" id="IPR023631">
    <property type="entry name" value="Amidase_dom"/>
</dbReference>
<dbReference type="STRING" id="1633631.GCA_001442925_01579"/>
<name>A0A0P1LBM0_9BACT</name>
<feature type="domain" description="Amidase" evidence="1">
    <location>
        <begin position="27"/>
        <end position="447"/>
    </location>
</feature>
<accession>A0A0P1M4E1</accession>
<accession>A0A0S4N669</accession>
<dbReference type="RefSeq" id="WP_047134475.1">
    <property type="nucleotide sequence ID" value="NZ_CZVJ01000020.1"/>
</dbReference>
<keyword evidence="2" id="KW-0808">Transferase</keyword>
<dbReference type="AlphaFoldDB" id="A0A0P1LBM0"/>
<accession>A0A0P1LVL9</accession>
<accession>A0A0P1LBM0</accession>
<proteinExistence type="predicted"/>
<accession>A0A0P1NXC0</accession>